<reference evidence="1" key="1">
    <citation type="submission" date="2020-01" db="EMBL/GenBank/DDBJ databases">
        <title>Patterns of diversity and host range of bacteriophage communities associated with bean-nodulatin bacteria.</title>
        <authorList>
            <person name="Vann Cauwenberghe J."/>
            <person name="Santamaria R.I."/>
            <person name="Bustos P."/>
            <person name="Juarez S."/>
            <person name="Gonzalez V."/>
        </authorList>
    </citation>
    <scope>NUCLEOTIDE SEQUENCE</scope>
</reference>
<keyword evidence="2" id="KW-1185">Reference proteome</keyword>
<protein>
    <submittedName>
        <fullName evidence="1">RIIA protector from prophage-induced early lysis protein</fullName>
    </submittedName>
</protein>
<dbReference type="InterPro" id="IPR036890">
    <property type="entry name" value="HATPase_C_sf"/>
</dbReference>
<dbReference type="Proteomes" id="UP000656987">
    <property type="component" value="Segment"/>
</dbReference>
<dbReference type="Gene3D" id="3.30.565.10">
    <property type="entry name" value="Histidine kinase-like ATPase, C-terminal domain"/>
    <property type="match status" value="1"/>
</dbReference>
<accession>A0A7S5R8L2</accession>
<evidence type="ECO:0000313" key="1">
    <source>
        <dbReference type="EMBL" id="QIG67759.1"/>
    </source>
</evidence>
<gene>
    <name evidence="1" type="ORF">EVB52_058</name>
</gene>
<proteinExistence type="predicted"/>
<dbReference type="EMBL" id="MN988483">
    <property type="protein sequence ID" value="QIG67759.1"/>
    <property type="molecule type" value="Genomic_DNA"/>
</dbReference>
<sequence length="836" mass="94997">MEVAHQTDQTTHVVIGGGAVEKFQMAQTGHFFEILSNTLYANGKLAMIREVLCNAWDSHIASGVMGTAINISLDANELVIRDYGLGIPHHLVHQIYCVYGNSTKTNDGNQTGGFGLGSKAPFAYTKHFIVTNHHDGKKVVHAISRGNNGDGTPERRVVVDVPTTEQGVEVKIPVKDSRDMSILREYIETVARYGEMNVLLNGKKLERFNLSASTDGFYIAQSEDFGLNSNSRVYIRYGNVIYPVESHGEYTQEISKVIDFLESLPGDNSWSNRNTWKICFQAPPNSITVTPSRESIQVTPVTAATLKALFLKVDTAKTMHQLSVLRNQMVKEATEHYAKKHPEMLKNFLDGGAPFVKGTDLDHLGRQKPILSLEDARQRIVRHRFRMDTSDYIMRLELLAETQPHNKAILKMLCKKMAVTPGNHSNIWYDDQPLNASAFVKKYRTKLTTAIDKQEGMASTNLFYVSRGTRNRNCDLTEAKNWKPREMDHVLAFFKNKIYLTYSKIAISEHKHDLVRDHGDFGNTFGVPVYVVPRRKDAYKQALTFFTSKGWEVIDVDGYIQKNNLQKVKEVDPTPKAPKVVGIPTLWMLRDQRTGSFLPRGHLAYDCTGKRIEKPKAVFTAEDLSGRDYTHKFFDAKMDKVGISILHLIGSESAIAVNSRQKDKYIANGSKDGYEYLAERMWEEFESNTVLVDYFGKLKLNLDGAVGSSIHQLWLVSQKMPAIKKMMKYPRGFTVEEKQWAAIWNHLNTNVGSYRNQDNRNYWPVVMRPFLDKITNLIQESKQQPCPERDEIQERIQSKMFKYINLFEILEILSDSKTTQQEKDDAEGVLLLALEG</sequence>
<dbReference type="SUPFAM" id="SSF55874">
    <property type="entry name" value="ATPase domain of HSP90 chaperone/DNA topoisomerase II/histidine kinase"/>
    <property type="match status" value="1"/>
</dbReference>
<evidence type="ECO:0000313" key="2">
    <source>
        <dbReference type="Proteomes" id="UP000656987"/>
    </source>
</evidence>
<name>A0A7S5R8L2_9CAUD</name>
<organism evidence="1 2">
    <name type="scientific">Rhizobium phage RHph_Y38</name>
    <dbReference type="NCBI Taxonomy" id="2509781"/>
    <lineage>
        <taxon>Viruses</taxon>
        <taxon>Duplodnaviria</taxon>
        <taxon>Heunggongvirae</taxon>
        <taxon>Uroviricota</taxon>
        <taxon>Caudoviricetes</taxon>
        <taxon>Schitoviridae</taxon>
        <taxon>Demetervirinae</taxon>
        <taxon>Acanvirus</taxon>
        <taxon>Acanvirus Y38</taxon>
    </lineage>
</organism>